<evidence type="ECO:0000256" key="6">
    <source>
        <dbReference type="ARBA" id="ARBA00023136"/>
    </source>
</evidence>
<evidence type="ECO:0000313" key="8">
    <source>
        <dbReference type="EMBL" id="QTC91041.1"/>
    </source>
</evidence>
<keyword evidence="6 7" id="KW-0472">Membrane</keyword>
<dbReference type="NCBIfam" id="TIGR00937">
    <property type="entry name" value="2A51"/>
    <property type="match status" value="1"/>
</dbReference>
<evidence type="ECO:0000313" key="9">
    <source>
        <dbReference type="Proteomes" id="UP000663918"/>
    </source>
</evidence>
<feature type="transmembrane region" description="Helical" evidence="7">
    <location>
        <begin position="355"/>
        <end position="379"/>
    </location>
</feature>
<feature type="transmembrane region" description="Helical" evidence="7">
    <location>
        <begin position="324"/>
        <end position="343"/>
    </location>
</feature>
<keyword evidence="9" id="KW-1185">Reference proteome</keyword>
<dbReference type="PIRSF" id="PIRSF004810">
    <property type="entry name" value="ChrA"/>
    <property type="match status" value="1"/>
</dbReference>
<dbReference type="GO" id="GO:0005886">
    <property type="term" value="C:plasma membrane"/>
    <property type="evidence" value="ECO:0007669"/>
    <property type="project" value="UniProtKB-SubCell"/>
</dbReference>
<dbReference type="InterPro" id="IPR003370">
    <property type="entry name" value="Chromate_transpt"/>
</dbReference>
<proteinExistence type="inferred from homology"/>
<sequence length="429" mass="44895">MRTPDQTAPVQAPLLSPRHCCAAWSHAVTTIDESTPPDLSHTALFLRFLRFGLLAFGGPVAQIAMIRRELVEQEGWISGARFNRLLAVLQVLPGPEAHELCVHLGMRAKGRIGGLLAGLGFMTPGLILMLGIGWIYVSLAPFVALLTGAFLGIQAAVVAIIVRAVHKIGAHILEDRWLWAVATVGFAATLYGVAFWIVLLAAGSAYALIAGRRFVLAGVVIAAAATLAVWLHPVVQGALPADTVVTGEVATGTLAMFWTGLKAGLLTFGGAYTAIPYVRADTVGRGLIDDGTFLDGVAFAGVIPAPLVIFCTFVGFVAGGWTGALAMTAGVFLPAFAFSMIFYERLEAIVADPRLHQLLAGVAAAVVGIIAATSLQLGWGTLQRAPSIPAAVAIFIAALAAVWFWKSRYAGPVVLASAGLAGWLVFRAA</sequence>
<evidence type="ECO:0000256" key="3">
    <source>
        <dbReference type="ARBA" id="ARBA00022475"/>
    </source>
</evidence>
<accession>A0A975C4A5</accession>
<dbReference type="AlphaFoldDB" id="A0A975C4A5"/>
<gene>
    <name evidence="8" type="primary">chrA</name>
    <name evidence="8" type="ORF">IFJ75_17765</name>
</gene>
<keyword evidence="5 7" id="KW-1133">Transmembrane helix</keyword>
<dbReference type="Pfam" id="PF02417">
    <property type="entry name" value="Chromate_transp"/>
    <property type="match status" value="2"/>
</dbReference>
<evidence type="ECO:0000256" key="2">
    <source>
        <dbReference type="ARBA" id="ARBA00005262"/>
    </source>
</evidence>
<dbReference type="InterPro" id="IPR014047">
    <property type="entry name" value="Chr_Tranpt_l_chain"/>
</dbReference>
<feature type="transmembrane region" description="Helical" evidence="7">
    <location>
        <begin position="177"/>
        <end position="202"/>
    </location>
</feature>
<dbReference type="PANTHER" id="PTHR33567">
    <property type="entry name" value="CHROMATE ION TRANSPORTER (EUROFUNG)"/>
    <property type="match status" value="1"/>
</dbReference>
<comment type="subcellular location">
    <subcellularLocation>
        <location evidence="1">Cell membrane</location>
        <topology evidence="1">Multi-pass membrane protein</topology>
    </subcellularLocation>
</comment>
<keyword evidence="3" id="KW-1003">Cell membrane</keyword>
<name>A0A975C4A5_9CAUL</name>
<feature type="transmembrane region" description="Helical" evidence="7">
    <location>
        <begin position="255"/>
        <end position="275"/>
    </location>
</feature>
<feature type="transmembrane region" description="Helical" evidence="7">
    <location>
        <begin position="409"/>
        <end position="426"/>
    </location>
</feature>
<keyword evidence="4 7" id="KW-0812">Transmembrane</keyword>
<evidence type="ECO:0000256" key="4">
    <source>
        <dbReference type="ARBA" id="ARBA00022692"/>
    </source>
</evidence>
<evidence type="ECO:0000256" key="1">
    <source>
        <dbReference type="ARBA" id="ARBA00004651"/>
    </source>
</evidence>
<feature type="transmembrane region" description="Helical" evidence="7">
    <location>
        <begin position="214"/>
        <end position="235"/>
    </location>
</feature>
<feature type="transmembrane region" description="Helical" evidence="7">
    <location>
        <begin position="385"/>
        <end position="404"/>
    </location>
</feature>
<dbReference type="KEGG" id="bgoe:IFJ75_17765"/>
<dbReference type="GO" id="GO:0015109">
    <property type="term" value="F:chromate transmembrane transporter activity"/>
    <property type="evidence" value="ECO:0007669"/>
    <property type="project" value="InterPro"/>
</dbReference>
<reference evidence="8" key="1">
    <citation type="submission" date="2020-09" db="EMBL/GenBank/DDBJ databases">
        <title>Brevundimonas sp. LVF2 isolated from a puddle in Goettingen, Germany.</title>
        <authorList>
            <person name="Friedrich I."/>
            <person name="Klassen A."/>
            <person name="Hannes N."/>
            <person name="Schneider D."/>
            <person name="Hertel R."/>
            <person name="Daniel R."/>
        </authorList>
    </citation>
    <scope>NUCLEOTIDE SEQUENCE</scope>
    <source>
        <strain evidence="8">LVF2</strain>
    </source>
</reference>
<comment type="similarity">
    <text evidence="2">Belongs to the chromate ion transporter (CHR) (TC 2.A.51) family.</text>
</comment>
<protein>
    <submittedName>
        <fullName evidence="8">Chromate efflux transporter</fullName>
    </submittedName>
</protein>
<organism evidence="8 9">
    <name type="scientific">Brevundimonas goettingensis</name>
    <dbReference type="NCBI Taxonomy" id="2774190"/>
    <lineage>
        <taxon>Bacteria</taxon>
        <taxon>Pseudomonadati</taxon>
        <taxon>Pseudomonadota</taxon>
        <taxon>Alphaproteobacteria</taxon>
        <taxon>Caulobacterales</taxon>
        <taxon>Caulobacteraceae</taxon>
        <taxon>Brevundimonas</taxon>
    </lineage>
</organism>
<feature type="transmembrane region" description="Helical" evidence="7">
    <location>
        <begin position="143"/>
        <end position="165"/>
    </location>
</feature>
<evidence type="ECO:0000256" key="5">
    <source>
        <dbReference type="ARBA" id="ARBA00022989"/>
    </source>
</evidence>
<feature type="transmembrane region" description="Helical" evidence="7">
    <location>
        <begin position="112"/>
        <end position="136"/>
    </location>
</feature>
<dbReference type="Proteomes" id="UP000663918">
    <property type="component" value="Chromosome"/>
</dbReference>
<dbReference type="EMBL" id="CP062222">
    <property type="protein sequence ID" value="QTC91041.1"/>
    <property type="molecule type" value="Genomic_DNA"/>
</dbReference>
<dbReference type="PANTHER" id="PTHR33567:SF3">
    <property type="entry name" value="CHROMATE ION TRANSPORTER (EUROFUNG)"/>
    <property type="match status" value="1"/>
</dbReference>
<feature type="transmembrane region" description="Helical" evidence="7">
    <location>
        <begin position="296"/>
        <end position="318"/>
    </location>
</feature>
<evidence type="ECO:0000256" key="7">
    <source>
        <dbReference type="SAM" id="Phobius"/>
    </source>
</evidence>